<sequence length="69" mass="7726">MLEGINFGPFVAMHLRGDWGGINEAERVRNIESLENNIGHVLSIHQVTPEITIWITTKAGQTVIMLPMK</sequence>
<name>A0A0F6TUT7_CITAM</name>
<dbReference type="PATRIC" id="fig|1261127.3.peg.2045"/>
<dbReference type="HOGENOM" id="CLU_2768341_0_0_6"/>
<gene>
    <name evidence="1" type="ORF">F384_09815</name>
</gene>
<accession>A0A0F6TUT7</accession>
<dbReference type="Proteomes" id="UP000034085">
    <property type="component" value="Chromosome"/>
</dbReference>
<evidence type="ECO:0000313" key="1">
    <source>
        <dbReference type="EMBL" id="AKE58926.1"/>
    </source>
</evidence>
<reference evidence="1 2" key="1">
    <citation type="journal article" date="2013" name="Appl. Microbiol. Biotechnol.">
        <title>Glycerol assimilation and production of 1,3-propanediol by Citrobacter amalonaticus Y19.</title>
        <authorList>
            <person name="Ainala S.K."/>
            <person name="Ashok S."/>
            <person name="Ko Y."/>
            <person name="Park S."/>
        </authorList>
    </citation>
    <scope>NUCLEOTIDE SEQUENCE [LARGE SCALE GENOMIC DNA]</scope>
    <source>
        <strain evidence="1 2">Y19</strain>
    </source>
</reference>
<protein>
    <submittedName>
        <fullName evidence="1">Uncharacterized protein</fullName>
    </submittedName>
</protein>
<organism evidence="1 2">
    <name type="scientific">Citrobacter amalonaticus Y19</name>
    <dbReference type="NCBI Taxonomy" id="1261127"/>
    <lineage>
        <taxon>Bacteria</taxon>
        <taxon>Pseudomonadati</taxon>
        <taxon>Pseudomonadota</taxon>
        <taxon>Gammaproteobacteria</taxon>
        <taxon>Enterobacterales</taxon>
        <taxon>Enterobacteriaceae</taxon>
        <taxon>Citrobacter</taxon>
    </lineage>
</organism>
<dbReference type="KEGG" id="cama:F384_09815"/>
<proteinExistence type="predicted"/>
<dbReference type="AlphaFoldDB" id="A0A0F6TUT7"/>
<dbReference type="EMBL" id="CP011132">
    <property type="protein sequence ID" value="AKE58926.1"/>
    <property type="molecule type" value="Genomic_DNA"/>
</dbReference>
<evidence type="ECO:0000313" key="2">
    <source>
        <dbReference type="Proteomes" id="UP000034085"/>
    </source>
</evidence>